<evidence type="ECO:0000313" key="2">
    <source>
        <dbReference type="EMBL" id="CCH30938.1"/>
    </source>
</evidence>
<dbReference type="KEGG" id="sesp:BN6_36430"/>
<keyword evidence="1" id="KW-0812">Transmembrane</keyword>
<evidence type="ECO:0000313" key="3">
    <source>
        <dbReference type="Proteomes" id="UP000006281"/>
    </source>
</evidence>
<name>K0K2Z0_SACES</name>
<gene>
    <name evidence="2" type="ordered locus">BN6_36430</name>
</gene>
<dbReference type="HOGENOM" id="CLU_1045214_0_0_11"/>
<dbReference type="EMBL" id="HE804045">
    <property type="protein sequence ID" value="CCH30938.1"/>
    <property type="molecule type" value="Genomic_DNA"/>
</dbReference>
<dbReference type="RefSeq" id="WP_015101050.1">
    <property type="nucleotide sequence ID" value="NC_019673.1"/>
</dbReference>
<dbReference type="PATRIC" id="fig|1179773.3.peg.3643"/>
<keyword evidence="3" id="KW-1185">Reference proteome</keyword>
<organism evidence="2 3">
    <name type="scientific">Saccharothrix espanaensis (strain ATCC 51144 / DSM 44229 / JCM 9112 / NBRC 15066 / NRRL 15764)</name>
    <dbReference type="NCBI Taxonomy" id="1179773"/>
    <lineage>
        <taxon>Bacteria</taxon>
        <taxon>Bacillati</taxon>
        <taxon>Actinomycetota</taxon>
        <taxon>Actinomycetes</taxon>
        <taxon>Pseudonocardiales</taxon>
        <taxon>Pseudonocardiaceae</taxon>
        <taxon>Saccharothrix</taxon>
    </lineage>
</organism>
<keyword evidence="1" id="KW-0472">Membrane</keyword>
<dbReference type="STRING" id="1179773.BN6_36430"/>
<accession>K0K2Z0</accession>
<dbReference type="BioCyc" id="SESP1179773:BN6_RS17650-MONOMER"/>
<dbReference type="OrthoDB" id="5065240at2"/>
<evidence type="ECO:0000256" key="1">
    <source>
        <dbReference type="SAM" id="Phobius"/>
    </source>
</evidence>
<proteinExistence type="predicted"/>
<protein>
    <submittedName>
        <fullName evidence="2">Putative secreted protein</fullName>
    </submittedName>
</protein>
<dbReference type="eggNOG" id="ENOG5033I99">
    <property type="taxonomic scope" value="Bacteria"/>
</dbReference>
<dbReference type="AlphaFoldDB" id="K0K2Z0"/>
<dbReference type="Proteomes" id="UP000006281">
    <property type="component" value="Chromosome"/>
</dbReference>
<reference evidence="2 3" key="1">
    <citation type="journal article" date="2012" name="BMC Genomics">
        <title>Complete genome sequence of Saccharothrix espanaensis DSM 44229T and comparison to the other completely sequenced Pseudonocardiaceae.</title>
        <authorList>
            <person name="Strobel T."/>
            <person name="Al-Dilaimi A."/>
            <person name="Blom J."/>
            <person name="Gessner A."/>
            <person name="Kalinowski J."/>
            <person name="Luzhetska M."/>
            <person name="Puhler A."/>
            <person name="Szczepanowski R."/>
            <person name="Bechthold A."/>
            <person name="Ruckert C."/>
        </authorList>
    </citation>
    <scope>NUCLEOTIDE SEQUENCE [LARGE SCALE GENOMIC DNA]</scope>
    <source>
        <strain evidence="3">ATCC 51144 / DSM 44229 / JCM 9112 / NBRC 15066 / NRRL 15764</strain>
    </source>
</reference>
<keyword evidence="1" id="KW-1133">Transmembrane helix</keyword>
<feature type="transmembrane region" description="Helical" evidence="1">
    <location>
        <begin position="33"/>
        <end position="54"/>
    </location>
</feature>
<sequence>MKVIAWVVLLISLVLTAAYVANGLTSADELPWLNGWMAGPMLLISAVPTLFSVARMTSGMSLTGGVHRTFHGAPIGIGRVVGVTRTGLTVNDQPQLDIRLEIDTPDGHVLAGTARQLVDLTDLAVVRVGATLPVRYLPDGRAALATDASPGELQAALDQVQLAQGLVTPQQLHISRAGVDAQAVVLAMVPTGEVRHDRSMVTLTLRVTRPDRAMFDVTQQKALPAGAIGQLQPGAVVRVKYLPHDESEVVVLTQYAP</sequence>